<comment type="caution">
    <text evidence="3">The sequence shown here is derived from an EMBL/GenBank/DDBJ whole genome shotgun (WGS) entry which is preliminary data.</text>
</comment>
<name>A0ABX1H2W5_9ACTN</name>
<sequence>MRLPEAEAARRLAAARVLRLGTVDAEGAPHLVPATFALHETTVVIAVDAKPKRHTRLRRLANIRQNPQVCVLVDEYDDDWERLWWVRGDGTASILEGADREGPLDWLAAKYPQYVGERPLGPVIRIELTRLTGWAFAGS</sequence>
<proteinExistence type="predicted"/>
<dbReference type="Proteomes" id="UP000772196">
    <property type="component" value="Unassembled WGS sequence"/>
</dbReference>
<dbReference type="InterPro" id="IPR019967">
    <property type="entry name" value="F420-dep_enz_PPOX_Rv0121"/>
</dbReference>
<dbReference type="Gene3D" id="2.30.110.10">
    <property type="entry name" value="Electron Transport, Fmn-binding Protein, Chain A"/>
    <property type="match status" value="1"/>
</dbReference>
<protein>
    <submittedName>
        <fullName evidence="3">TIGR03668 family PPOX class F420-dependent oxidoreductase</fullName>
    </submittedName>
</protein>
<evidence type="ECO:0000313" key="3">
    <source>
        <dbReference type="EMBL" id="NKI42699.1"/>
    </source>
</evidence>
<organism evidence="3 4">
    <name type="scientific">Streptomyces physcomitrii</name>
    <dbReference type="NCBI Taxonomy" id="2724184"/>
    <lineage>
        <taxon>Bacteria</taxon>
        <taxon>Bacillati</taxon>
        <taxon>Actinomycetota</taxon>
        <taxon>Actinomycetes</taxon>
        <taxon>Kitasatosporales</taxon>
        <taxon>Streptomycetaceae</taxon>
        <taxon>Streptomyces</taxon>
    </lineage>
</organism>
<evidence type="ECO:0000313" key="4">
    <source>
        <dbReference type="Proteomes" id="UP000772196"/>
    </source>
</evidence>
<dbReference type="PANTHER" id="PTHR35176:SF2">
    <property type="entry name" value="F420H(2)-DEPENDENT REDUCTASE RV1155"/>
    <property type="match status" value="1"/>
</dbReference>
<dbReference type="InterPro" id="IPR052019">
    <property type="entry name" value="F420H2_bilvrd_red/Heme_oxyg"/>
</dbReference>
<dbReference type="NCBIfam" id="TIGR03668">
    <property type="entry name" value="Rv0121_F420"/>
    <property type="match status" value="1"/>
</dbReference>
<dbReference type="InterPro" id="IPR012349">
    <property type="entry name" value="Split_barrel_FMN-bd"/>
</dbReference>
<accession>A0ABX1H2W5</accession>
<feature type="domain" description="Pyridoxamine 5'-phosphate oxidase N-terminal" evidence="2">
    <location>
        <begin position="6"/>
        <end position="124"/>
    </location>
</feature>
<keyword evidence="1" id="KW-0560">Oxidoreductase</keyword>
<evidence type="ECO:0000256" key="1">
    <source>
        <dbReference type="ARBA" id="ARBA00023002"/>
    </source>
</evidence>
<dbReference type="SUPFAM" id="SSF50475">
    <property type="entry name" value="FMN-binding split barrel"/>
    <property type="match status" value="1"/>
</dbReference>
<reference evidence="3 4" key="1">
    <citation type="submission" date="2020-04" db="EMBL/GenBank/DDBJ databases">
        <title>Phylogenetic Diversity and Antibacterial Activity against Ralstonia solanacearum of Endophytic Actinomycete Isolated from Moss.</title>
        <authorList>
            <person name="Zhuang X."/>
        </authorList>
    </citation>
    <scope>NUCLEOTIDE SEQUENCE [LARGE SCALE GENOMIC DNA]</scope>
    <source>
        <strain evidence="3 4">LD120</strain>
    </source>
</reference>
<dbReference type="Pfam" id="PF01243">
    <property type="entry name" value="PNPOx_N"/>
    <property type="match status" value="1"/>
</dbReference>
<dbReference type="EMBL" id="JAAWWP010000008">
    <property type="protein sequence ID" value="NKI42699.1"/>
    <property type="molecule type" value="Genomic_DNA"/>
</dbReference>
<dbReference type="RefSeq" id="WP_168539992.1">
    <property type="nucleotide sequence ID" value="NZ_JAAWWP010000008.1"/>
</dbReference>
<dbReference type="InterPro" id="IPR011576">
    <property type="entry name" value="Pyridox_Oxase_N"/>
</dbReference>
<dbReference type="PANTHER" id="PTHR35176">
    <property type="entry name" value="HEME OXYGENASE HI_0854-RELATED"/>
    <property type="match status" value="1"/>
</dbReference>
<keyword evidence="4" id="KW-1185">Reference proteome</keyword>
<evidence type="ECO:0000259" key="2">
    <source>
        <dbReference type="Pfam" id="PF01243"/>
    </source>
</evidence>
<gene>
    <name evidence="3" type="ORF">HFV08_15935</name>
</gene>